<dbReference type="NCBIfam" id="TIGR01353">
    <property type="entry name" value="dGTP_triPase"/>
    <property type="match status" value="1"/>
</dbReference>
<dbReference type="InterPro" id="IPR026875">
    <property type="entry name" value="PHydrolase_assoc_dom"/>
</dbReference>
<organism evidence="4 5">
    <name type="scientific">Peptoniphilus ovalis</name>
    <dbReference type="NCBI Taxonomy" id="2841503"/>
    <lineage>
        <taxon>Bacteria</taxon>
        <taxon>Bacillati</taxon>
        <taxon>Bacillota</taxon>
        <taxon>Tissierellia</taxon>
        <taxon>Tissierellales</taxon>
        <taxon>Peptoniphilaceae</taxon>
        <taxon>Peptoniphilus</taxon>
    </lineage>
</organism>
<evidence type="ECO:0000259" key="3">
    <source>
        <dbReference type="PROSITE" id="PS51831"/>
    </source>
</evidence>
<dbReference type="HAMAP" id="MF_01212">
    <property type="entry name" value="dGTPase_type2"/>
    <property type="match status" value="1"/>
</dbReference>
<dbReference type="PANTHER" id="PTHR35795">
    <property type="entry name" value="SLR1885 PROTEIN"/>
    <property type="match status" value="1"/>
</dbReference>
<evidence type="ECO:0000313" key="5">
    <source>
        <dbReference type="Proteomes" id="UP000783742"/>
    </source>
</evidence>
<dbReference type="Pfam" id="PF01966">
    <property type="entry name" value="HD"/>
    <property type="match status" value="1"/>
</dbReference>
<gene>
    <name evidence="4" type="ORF">KQI68_08950</name>
</gene>
<evidence type="ECO:0000256" key="2">
    <source>
        <dbReference type="HAMAP-Rule" id="MF_01212"/>
    </source>
</evidence>
<dbReference type="InterPro" id="IPR006261">
    <property type="entry name" value="dGTPase"/>
</dbReference>
<dbReference type="InterPro" id="IPR006674">
    <property type="entry name" value="HD_domain"/>
</dbReference>
<dbReference type="PANTHER" id="PTHR35795:SF1">
    <property type="entry name" value="BIS(5'-NUCLEOSYL)-TETRAPHOSPHATASE, SYMMETRICAL"/>
    <property type="match status" value="1"/>
</dbReference>
<keyword evidence="5" id="KW-1185">Reference proteome</keyword>
<name>A0ABS6FL37_9FIRM</name>
<comment type="caution">
    <text evidence="4">The sequence shown here is derived from an EMBL/GenBank/DDBJ whole genome shotgun (WGS) entry which is preliminary data.</text>
</comment>
<dbReference type="CDD" id="cd00077">
    <property type="entry name" value="HDc"/>
    <property type="match status" value="1"/>
</dbReference>
<keyword evidence="1 2" id="KW-0378">Hydrolase</keyword>
<dbReference type="Proteomes" id="UP000783742">
    <property type="component" value="Unassembled WGS sequence"/>
</dbReference>
<proteinExistence type="inferred from homology"/>
<dbReference type="PROSITE" id="PS51831">
    <property type="entry name" value="HD"/>
    <property type="match status" value="1"/>
</dbReference>
<dbReference type="NCBIfam" id="NF002327">
    <property type="entry name" value="PRK01286.1-2"/>
    <property type="match status" value="1"/>
</dbReference>
<reference evidence="4 5" key="1">
    <citation type="submission" date="2021-06" db="EMBL/GenBank/DDBJ databases">
        <authorList>
            <person name="Sun Q."/>
            <person name="Li D."/>
        </authorList>
    </citation>
    <scope>NUCLEOTIDE SEQUENCE [LARGE SCALE GENOMIC DNA]</scope>
    <source>
        <strain evidence="4 5">MSJ-1</strain>
    </source>
</reference>
<dbReference type="RefSeq" id="WP_216549801.1">
    <property type="nucleotide sequence ID" value="NZ_JAHLQO010000006.1"/>
</dbReference>
<evidence type="ECO:0000313" key="4">
    <source>
        <dbReference type="EMBL" id="MBU5669961.1"/>
    </source>
</evidence>
<protein>
    <recommendedName>
        <fullName evidence="2">Deoxyguanosinetriphosphate triphosphohydrolase-like protein</fullName>
    </recommendedName>
</protein>
<dbReference type="InterPro" id="IPR003607">
    <property type="entry name" value="HD/PDEase_dom"/>
</dbReference>
<dbReference type="EMBL" id="JAHLQO010000006">
    <property type="protein sequence ID" value="MBU5669961.1"/>
    <property type="molecule type" value="Genomic_DNA"/>
</dbReference>
<feature type="domain" description="HD" evidence="3">
    <location>
        <begin position="75"/>
        <end position="188"/>
    </location>
</feature>
<comment type="similarity">
    <text evidence="2">Belongs to the dGTPase family. Type 2 subfamily.</text>
</comment>
<dbReference type="InterPro" id="IPR023023">
    <property type="entry name" value="dNTPase_2"/>
</dbReference>
<dbReference type="InterPro" id="IPR051094">
    <property type="entry name" value="Diverse_Catalytic_Enzymes"/>
</dbReference>
<accession>A0ABS6FL37</accession>
<sequence>MNLRVEREELEHKMLFDFATFADSNLGRKNPEEKCPLRTDFQRDRDRIIHSKSFRRLKHKTQVFISPEGDHFRTRLTHTLEVSQIARTIARALRLNEDLVEAISLGHDLGHTPFGHSGEAVLDELKEGGFSHSKQSLKVVDFLEISDKRVGLNLTEEVRDGIVNHSGDNNASTLEGKIIKFADRIAYINHDIDDAIRAGIISEDDLPKHLIKVLGDTSSKRINTMINAIINKSYGNPIVEMQDEVYQATMELRQYMFKRVYLDDVVKSEEVKIKRLLTELYKFYEEDLDRIPNNHLNIYENHEDKGEIVTDYIAGMTDTFAMKQIKNIFIPKGWSI</sequence>
<dbReference type="SMART" id="SM00471">
    <property type="entry name" value="HDc"/>
    <property type="match status" value="1"/>
</dbReference>
<dbReference type="Pfam" id="PF13286">
    <property type="entry name" value="HD_assoc"/>
    <property type="match status" value="1"/>
</dbReference>
<evidence type="ECO:0000256" key="1">
    <source>
        <dbReference type="ARBA" id="ARBA00022801"/>
    </source>
</evidence>